<keyword evidence="1" id="KW-0560">Oxidoreductase</keyword>
<dbReference type="GO" id="GO:0016618">
    <property type="term" value="F:hydroxypyruvate reductase [NAD(P)H] activity"/>
    <property type="evidence" value="ECO:0007669"/>
    <property type="project" value="TreeGrafter"/>
</dbReference>
<dbReference type="PANTHER" id="PTHR10996">
    <property type="entry name" value="2-HYDROXYACID DEHYDROGENASE-RELATED"/>
    <property type="match status" value="1"/>
</dbReference>
<organism evidence="4 5">
    <name type="scientific">Carpediemonas membranifera</name>
    <dbReference type="NCBI Taxonomy" id="201153"/>
    <lineage>
        <taxon>Eukaryota</taxon>
        <taxon>Metamonada</taxon>
        <taxon>Carpediemonas-like organisms</taxon>
        <taxon>Carpediemonas</taxon>
    </lineage>
</organism>
<dbReference type="GO" id="GO:0005829">
    <property type="term" value="C:cytosol"/>
    <property type="evidence" value="ECO:0007669"/>
    <property type="project" value="TreeGrafter"/>
</dbReference>
<evidence type="ECO:0000256" key="2">
    <source>
        <dbReference type="ARBA" id="ARBA00023027"/>
    </source>
</evidence>
<proteinExistence type="predicted"/>
<dbReference type="SUPFAM" id="SSF51735">
    <property type="entry name" value="NAD(P)-binding Rossmann-fold domains"/>
    <property type="match status" value="1"/>
</dbReference>
<accession>A0A8J6BXF9</accession>
<dbReference type="InterPro" id="IPR036291">
    <property type="entry name" value="NAD(P)-bd_dom_sf"/>
</dbReference>
<keyword evidence="5" id="KW-1185">Reference proteome</keyword>
<comment type="caution">
    <text evidence="4">The sequence shown here is derived from an EMBL/GenBank/DDBJ whole genome shotgun (WGS) entry which is preliminary data.</text>
</comment>
<evidence type="ECO:0000256" key="1">
    <source>
        <dbReference type="ARBA" id="ARBA00023002"/>
    </source>
</evidence>
<dbReference type="InterPro" id="IPR006140">
    <property type="entry name" value="D-isomer_DH_NAD-bd"/>
</dbReference>
<dbReference type="OrthoDB" id="298012at2759"/>
<gene>
    <name evidence="4" type="ORF">J8273_3580</name>
</gene>
<dbReference type="GO" id="GO:0051287">
    <property type="term" value="F:NAD binding"/>
    <property type="evidence" value="ECO:0007669"/>
    <property type="project" value="InterPro"/>
</dbReference>
<feature type="domain" description="D-isomer specific 2-hydroxyacid dehydrogenase NAD-binding" evidence="3">
    <location>
        <begin position="108"/>
        <end position="304"/>
    </location>
</feature>
<dbReference type="Gene3D" id="3.40.50.720">
    <property type="entry name" value="NAD(P)-binding Rossmann-like Domain"/>
    <property type="match status" value="2"/>
</dbReference>
<evidence type="ECO:0000313" key="5">
    <source>
        <dbReference type="Proteomes" id="UP000717585"/>
    </source>
</evidence>
<dbReference type="AlphaFoldDB" id="A0A8J6BXF9"/>
<protein>
    <submittedName>
        <fullName evidence="4">D-isomer specific 2-hydroxyacid dehydrogenase NAD binding domain</fullName>
    </submittedName>
</protein>
<evidence type="ECO:0000313" key="4">
    <source>
        <dbReference type="EMBL" id="KAG9393441.1"/>
    </source>
</evidence>
<keyword evidence="2" id="KW-0520">NAD</keyword>
<dbReference type="Proteomes" id="UP000717585">
    <property type="component" value="Unassembled WGS sequence"/>
</dbReference>
<dbReference type="PANTHER" id="PTHR10996:SF178">
    <property type="entry name" value="2-HYDROXYACID DEHYDROGENASE YGL185C-RELATED"/>
    <property type="match status" value="1"/>
</dbReference>
<dbReference type="InterPro" id="IPR050223">
    <property type="entry name" value="D-isomer_2-hydroxyacid_DH"/>
</dbReference>
<reference evidence="4" key="1">
    <citation type="submission" date="2021-05" db="EMBL/GenBank/DDBJ databases">
        <title>A free-living protist that lacks canonical eukaryotic 1 DNA replication and segregation systems.</title>
        <authorList>
            <person name="Salas-Leiva D.E."/>
            <person name="Tromer E.C."/>
            <person name="Curtis B.A."/>
            <person name="Jerlstrom-Hultqvist J."/>
            <person name="Kolisko M."/>
            <person name="Yi Z."/>
            <person name="Salas-Leiva J.S."/>
            <person name="Gallot-Lavallee L."/>
            <person name="Kops G.J.P.L."/>
            <person name="Archibald J.M."/>
            <person name="Simpson A.G.B."/>
            <person name="Roger A.J."/>
        </authorList>
    </citation>
    <scope>NUCLEOTIDE SEQUENCE</scope>
    <source>
        <strain evidence="4">BICM</strain>
    </source>
</reference>
<dbReference type="GO" id="GO:0030267">
    <property type="term" value="F:glyoxylate reductase (NADPH) activity"/>
    <property type="evidence" value="ECO:0007669"/>
    <property type="project" value="TreeGrafter"/>
</dbReference>
<dbReference type="Pfam" id="PF02826">
    <property type="entry name" value="2-Hacid_dh_C"/>
    <property type="match status" value="1"/>
</dbReference>
<dbReference type="EMBL" id="JAHDYR010000025">
    <property type="protein sequence ID" value="KAG9393441.1"/>
    <property type="molecule type" value="Genomic_DNA"/>
</dbReference>
<evidence type="ECO:0000259" key="3">
    <source>
        <dbReference type="Pfam" id="PF02826"/>
    </source>
</evidence>
<sequence length="345" mass="37845">MNSVNVVLETPIKALASLLTKKCSDVAAVVQLSPSTPEVERTAAVKNADVLVSFNPSAKLLDTAIDRCSLLAIPFAGIDKHTALLRHYPQLRCMNLHTNAPLVAQHAMALLLSLTNQICTFDRSLRRREWRPTDPSPAMTASTDFDAWMGPSSLLCPDYTIGLMGYGAVGTRIAAMLAPFGCRVISYVQHPGPEQYGPDSLDAFMEECDAVVSSLPTTPQTIGIVGKKQLDLLGPKGLLVVVGRASPFVEADLYEALKEQRIRGAAMDVFWNEPQPSARHHDDTLPFTHPFDTLPNIVLSPHRAWLPMADSMTQEWYFEPIAQNILRIAQGRDDLVSLVDVNKGY</sequence>
<name>A0A8J6BXF9_9EUKA</name>